<dbReference type="GO" id="GO:0005737">
    <property type="term" value="C:cytoplasm"/>
    <property type="evidence" value="ECO:0007669"/>
    <property type="project" value="UniProtKB-SubCell"/>
</dbReference>
<comment type="caution">
    <text evidence="7">The sequence shown here is derived from an EMBL/GenBank/DDBJ whole genome shotgun (WGS) entry which is preliminary data.</text>
</comment>
<dbReference type="Gene3D" id="1.20.58.190">
    <property type="entry name" value="Translin, domain 1"/>
    <property type="match status" value="1"/>
</dbReference>
<protein>
    <submittedName>
        <fullName evidence="7">Translin</fullName>
    </submittedName>
</protein>
<keyword evidence="4" id="KW-0963">Cytoplasm</keyword>
<dbReference type="OrthoDB" id="829at2759"/>
<evidence type="ECO:0000256" key="4">
    <source>
        <dbReference type="ARBA" id="ARBA00022490"/>
    </source>
</evidence>
<accession>A0A2P6TPG8</accession>
<evidence type="ECO:0000256" key="3">
    <source>
        <dbReference type="ARBA" id="ARBA00005902"/>
    </source>
</evidence>
<name>A0A2P6TPG8_CHLSO</name>
<evidence type="ECO:0000256" key="1">
    <source>
        <dbReference type="ARBA" id="ARBA00004123"/>
    </source>
</evidence>
<dbReference type="InterPro" id="IPR002848">
    <property type="entry name" value="Translin_fam"/>
</dbReference>
<dbReference type="AlphaFoldDB" id="A0A2P6TPG8"/>
<evidence type="ECO:0000313" key="7">
    <source>
        <dbReference type="EMBL" id="PRW55923.1"/>
    </source>
</evidence>
<dbReference type="GO" id="GO:0043565">
    <property type="term" value="F:sequence-specific DNA binding"/>
    <property type="evidence" value="ECO:0007669"/>
    <property type="project" value="InterPro"/>
</dbReference>
<dbReference type="SUPFAM" id="SSF74784">
    <property type="entry name" value="Translin"/>
    <property type="match status" value="1"/>
</dbReference>
<feature type="region of interest" description="Disordered" evidence="6">
    <location>
        <begin position="1063"/>
        <end position="1084"/>
    </location>
</feature>
<feature type="compositionally biased region" description="Low complexity" evidence="6">
    <location>
        <begin position="1072"/>
        <end position="1084"/>
    </location>
</feature>
<dbReference type="Proteomes" id="UP000239899">
    <property type="component" value="Unassembled WGS sequence"/>
</dbReference>
<sequence>MTAVAAEARQPPLALVQALEQLSGPLDQLDTTAQLQAVEDACTALVALVEGGGRLPTDLLENALEAVARGLAAARQQLEAAASQLAAARQGGWACALLAAADTCMHSDAWHAAWHADAGGGAQAYKRTVELARDMLRQDLLPLLADASAQQDAATGFCLAQQYRALLTMGRTAAEIVGMRDPRHRRPGLRNFSVLNVLWNGIQKLWTCVPQEVRADMERQGLGGAEAAGAVLGFIRRDIRACHTLLDPGVGKLLQYWVQKARAVLGSLPGAAPACWSGALEVPLAAHQELALLAAAAGGGSSNAAALGEALREQLLPRAVQLLVACLSATTAEDKLRVMLDELRMRLGAGEQSSQAVHALRTMLHLLHSSPCMPPLARHHCVALLGSVLDALPGPCAAAALQSAQLREAVADAALAFLATCCHAAATAPSDEALTPCERQLAAQTWERCQQQLFLHALQPHPLTAHVLGCVWADLAAASSEALLKSHISALHDLLHVAAAAGAAAGHGPPSPLYSQLLGLLACLLAAAPAPTQDAFFAHFLQALGKMRDDPCQLACLAADLRLVALVDGASGSAAAAPQVQGVLAALFRWLTEAAPTVMKRAASAGAGGHAAGGMAEAETLLHLAWLLEALHCAAAYFAATGGPQGEEGVRLLKTTASRIAFLLGHAAQRGMHSLAGPCLAVLAVLPPLEAGDLEQLVPALAACQQQPELAAAVTGLAPSLARCPTPHAHVLQALLLQEGPLLQHLGMEAFCRYAQTCPPENVVLAVPPALKDPATGALLDRMVSLLTQYTQRSVTEGSGPAEAEVAGWAAALRQEALGAAGALRRALEALRSLGLLQVRARPLTASLGGLLMASRPNKRQRSVVTCSMIDNSDFERIDAQLRAYDEKRETVIKRSRDIQKLSKQAIFSLHRGAAEEADQRLAAAKKAAEELLPTIKENPPLRQGSYSNAIEEYAEGLAFKVYLNEGRLITQGEVELAEVEEYLGGVLDFTGELGRLAIAQATKRDEAAVQKARDLTEGIMGQFLQFDLRNGSLRKKYDALKYTLKKLENTLYELSLTKAGLVAKPEDEPEPAGGDAAAGGDEA</sequence>
<evidence type="ECO:0000256" key="2">
    <source>
        <dbReference type="ARBA" id="ARBA00004496"/>
    </source>
</evidence>
<dbReference type="InterPro" id="IPR016068">
    <property type="entry name" value="Translin_N"/>
</dbReference>
<dbReference type="Gene3D" id="1.20.58.200">
    <property type="entry name" value="Translin, domain 2"/>
    <property type="match status" value="1"/>
</dbReference>
<dbReference type="PANTHER" id="PTHR10741">
    <property type="entry name" value="TRANSLIN AND TRANSLIN ASSOCIATED PROTEIN X"/>
    <property type="match status" value="1"/>
</dbReference>
<gene>
    <name evidence="7" type="ORF">C2E21_4881</name>
</gene>
<comment type="similarity">
    <text evidence="3">Belongs to the translin family.</text>
</comment>
<comment type="subcellular location">
    <subcellularLocation>
        <location evidence="2">Cytoplasm</location>
    </subcellularLocation>
    <subcellularLocation>
        <location evidence="1">Nucleus</location>
    </subcellularLocation>
</comment>
<dbReference type="InterPro" id="IPR016069">
    <property type="entry name" value="Translin_C"/>
</dbReference>
<evidence type="ECO:0000256" key="5">
    <source>
        <dbReference type="ARBA" id="ARBA00023242"/>
    </source>
</evidence>
<dbReference type="Pfam" id="PF01997">
    <property type="entry name" value="Translin"/>
    <property type="match status" value="1"/>
</dbReference>
<evidence type="ECO:0000256" key="6">
    <source>
        <dbReference type="SAM" id="MobiDB-lite"/>
    </source>
</evidence>
<dbReference type="InterPro" id="IPR036081">
    <property type="entry name" value="Translin_sf"/>
</dbReference>
<evidence type="ECO:0000313" key="8">
    <source>
        <dbReference type="Proteomes" id="UP000239899"/>
    </source>
</evidence>
<organism evidence="7 8">
    <name type="scientific">Chlorella sorokiniana</name>
    <name type="common">Freshwater green alga</name>
    <dbReference type="NCBI Taxonomy" id="3076"/>
    <lineage>
        <taxon>Eukaryota</taxon>
        <taxon>Viridiplantae</taxon>
        <taxon>Chlorophyta</taxon>
        <taxon>core chlorophytes</taxon>
        <taxon>Trebouxiophyceae</taxon>
        <taxon>Chlorellales</taxon>
        <taxon>Chlorellaceae</taxon>
        <taxon>Chlorella clade</taxon>
        <taxon>Chlorella</taxon>
    </lineage>
</organism>
<dbReference type="GO" id="GO:0005634">
    <property type="term" value="C:nucleus"/>
    <property type="evidence" value="ECO:0007669"/>
    <property type="project" value="UniProtKB-SubCell"/>
</dbReference>
<dbReference type="CDD" id="cd14820">
    <property type="entry name" value="TRAX"/>
    <property type="match status" value="1"/>
</dbReference>
<reference evidence="7 8" key="1">
    <citation type="journal article" date="2018" name="Plant J.">
        <title>Genome sequences of Chlorella sorokiniana UTEX 1602 and Micractinium conductrix SAG 241.80: implications to maltose excretion by a green alga.</title>
        <authorList>
            <person name="Arriola M.B."/>
            <person name="Velmurugan N."/>
            <person name="Zhang Y."/>
            <person name="Plunkett M.H."/>
            <person name="Hondzo H."/>
            <person name="Barney B.M."/>
        </authorList>
    </citation>
    <scope>NUCLEOTIDE SEQUENCE [LARGE SCALE GENOMIC DNA]</scope>
    <source>
        <strain evidence="8">UTEX 1602</strain>
    </source>
</reference>
<keyword evidence="5" id="KW-0539">Nucleus</keyword>
<keyword evidence="8" id="KW-1185">Reference proteome</keyword>
<dbReference type="STRING" id="3076.A0A2P6TPG8"/>
<proteinExistence type="inferred from homology"/>
<dbReference type="EMBL" id="LHPG02000009">
    <property type="protein sequence ID" value="PRW55923.1"/>
    <property type="molecule type" value="Genomic_DNA"/>
</dbReference>